<dbReference type="Proteomes" id="UP000256253">
    <property type="component" value="Unassembled WGS sequence"/>
</dbReference>
<proteinExistence type="predicted"/>
<reference evidence="1 2" key="1">
    <citation type="submission" date="2018-08" db="EMBL/GenBank/DDBJ databases">
        <title>Sequencing the genomes of 1000 actinobacteria strains.</title>
        <authorList>
            <person name="Klenk H.-P."/>
        </authorList>
    </citation>
    <scope>NUCLEOTIDE SEQUENCE [LARGE SCALE GENOMIC DNA]</scope>
    <source>
        <strain evidence="1 2">DSM 22967</strain>
    </source>
</reference>
<dbReference type="AlphaFoldDB" id="A0A3D9V2E1"/>
<keyword evidence="2" id="KW-1185">Reference proteome</keyword>
<name>A0A3D9V2E1_9MICO</name>
<protein>
    <submittedName>
        <fullName evidence="1">Uncharacterized protein</fullName>
    </submittedName>
</protein>
<evidence type="ECO:0000313" key="2">
    <source>
        <dbReference type="Proteomes" id="UP000256253"/>
    </source>
</evidence>
<dbReference type="RefSeq" id="WP_115923135.1">
    <property type="nucleotide sequence ID" value="NZ_QTUA01000001.1"/>
</dbReference>
<accession>A0A3D9V2E1</accession>
<sequence>MPEYSVNKMAVTHARKLIREGKVVTKSQWGDAQPDANQENEFLDSHSWTEYGAWHLALVDGATEQTKGRYGFGFGDFDKVHRSGLLACQYRAAEWKHREIEDAATKLLRYLDDQTED</sequence>
<gene>
    <name evidence="1" type="ORF">DFJ65_2324</name>
</gene>
<comment type="caution">
    <text evidence="1">The sequence shown here is derived from an EMBL/GenBank/DDBJ whole genome shotgun (WGS) entry which is preliminary data.</text>
</comment>
<organism evidence="1 2">
    <name type="scientific">Calidifontibacter indicus</name>
    <dbReference type="NCBI Taxonomy" id="419650"/>
    <lineage>
        <taxon>Bacteria</taxon>
        <taxon>Bacillati</taxon>
        <taxon>Actinomycetota</taxon>
        <taxon>Actinomycetes</taxon>
        <taxon>Micrococcales</taxon>
        <taxon>Dermacoccaceae</taxon>
        <taxon>Calidifontibacter</taxon>
    </lineage>
</organism>
<evidence type="ECO:0000313" key="1">
    <source>
        <dbReference type="EMBL" id="REF31271.1"/>
    </source>
</evidence>
<dbReference type="EMBL" id="QTUA01000001">
    <property type="protein sequence ID" value="REF31271.1"/>
    <property type="molecule type" value="Genomic_DNA"/>
</dbReference>
<dbReference type="OrthoDB" id="1550983at2"/>